<comment type="caution">
    <text evidence="2">The sequence shown here is derived from an EMBL/GenBank/DDBJ whole genome shotgun (WGS) entry which is preliminary data.</text>
</comment>
<dbReference type="Proteomes" id="UP000663829">
    <property type="component" value="Unassembled WGS sequence"/>
</dbReference>
<dbReference type="EMBL" id="CAJOBC010003960">
    <property type="protein sequence ID" value="CAF3808477.1"/>
    <property type="molecule type" value="Genomic_DNA"/>
</dbReference>
<evidence type="ECO:0000313" key="2">
    <source>
        <dbReference type="EMBL" id="CAF1038016.1"/>
    </source>
</evidence>
<dbReference type="AlphaFoldDB" id="A0A814JDW5"/>
<feature type="compositionally biased region" description="Polar residues" evidence="1">
    <location>
        <begin position="1"/>
        <end position="58"/>
    </location>
</feature>
<organism evidence="2 4">
    <name type="scientific">Didymodactylos carnosus</name>
    <dbReference type="NCBI Taxonomy" id="1234261"/>
    <lineage>
        <taxon>Eukaryota</taxon>
        <taxon>Metazoa</taxon>
        <taxon>Spiralia</taxon>
        <taxon>Gnathifera</taxon>
        <taxon>Rotifera</taxon>
        <taxon>Eurotatoria</taxon>
        <taxon>Bdelloidea</taxon>
        <taxon>Philodinida</taxon>
        <taxon>Philodinidae</taxon>
        <taxon>Didymodactylos</taxon>
    </lineage>
</organism>
<name>A0A814JDW5_9BILA</name>
<keyword evidence="4" id="KW-1185">Reference proteome</keyword>
<gene>
    <name evidence="2" type="ORF">GPM918_LOCUS15629</name>
    <name evidence="3" type="ORF">SRO942_LOCUS15629</name>
</gene>
<accession>A0A814JDW5</accession>
<evidence type="ECO:0000313" key="4">
    <source>
        <dbReference type="Proteomes" id="UP000663829"/>
    </source>
</evidence>
<proteinExistence type="predicted"/>
<sequence length="86" mass="9873">MSGRAQSNPVDIQQRQRVLPISSQSQSLIKQNTSYTPPFPIRSSTPPYVRENIQSKSNIEQRRKKKSSLTDHNQLKDVPNVSRRGR</sequence>
<evidence type="ECO:0000256" key="1">
    <source>
        <dbReference type="SAM" id="MobiDB-lite"/>
    </source>
</evidence>
<dbReference type="EMBL" id="CAJNOQ010003960">
    <property type="protein sequence ID" value="CAF1038016.1"/>
    <property type="molecule type" value="Genomic_DNA"/>
</dbReference>
<feature type="region of interest" description="Disordered" evidence="1">
    <location>
        <begin position="1"/>
        <end position="86"/>
    </location>
</feature>
<protein>
    <submittedName>
        <fullName evidence="2">Uncharacterized protein</fullName>
    </submittedName>
</protein>
<dbReference type="Proteomes" id="UP000681722">
    <property type="component" value="Unassembled WGS sequence"/>
</dbReference>
<reference evidence="2" key="1">
    <citation type="submission" date="2021-02" db="EMBL/GenBank/DDBJ databases">
        <authorList>
            <person name="Nowell W R."/>
        </authorList>
    </citation>
    <scope>NUCLEOTIDE SEQUENCE</scope>
</reference>
<evidence type="ECO:0000313" key="3">
    <source>
        <dbReference type="EMBL" id="CAF3808477.1"/>
    </source>
</evidence>